<dbReference type="Proteomes" id="UP000321393">
    <property type="component" value="Unassembled WGS sequence"/>
</dbReference>
<dbReference type="EMBL" id="SSTE01000165">
    <property type="protein sequence ID" value="KAA0067911.1"/>
    <property type="molecule type" value="Genomic_DNA"/>
</dbReference>
<organism evidence="2 3">
    <name type="scientific">Cucumis melo var. makuwa</name>
    <name type="common">Oriental melon</name>
    <dbReference type="NCBI Taxonomy" id="1194695"/>
    <lineage>
        <taxon>Eukaryota</taxon>
        <taxon>Viridiplantae</taxon>
        <taxon>Streptophyta</taxon>
        <taxon>Embryophyta</taxon>
        <taxon>Tracheophyta</taxon>
        <taxon>Spermatophyta</taxon>
        <taxon>Magnoliopsida</taxon>
        <taxon>eudicotyledons</taxon>
        <taxon>Gunneridae</taxon>
        <taxon>Pentapetalae</taxon>
        <taxon>rosids</taxon>
        <taxon>fabids</taxon>
        <taxon>Cucurbitales</taxon>
        <taxon>Cucurbitaceae</taxon>
        <taxon>Benincaseae</taxon>
        <taxon>Cucumis</taxon>
    </lineage>
</organism>
<dbReference type="AlphaFoldDB" id="A0A5A7VQM0"/>
<name>A0A5A7VQM0_CUCMM</name>
<accession>A0A5A7VQM0</accession>
<dbReference type="InterPro" id="IPR013103">
    <property type="entry name" value="RVT_2"/>
</dbReference>
<sequence length="259" mass="28880">MDLKNVFLNGTLYEEAYMKPPPGTTLPAQKVCLLPHALYGDNPQAISDLQCYLGKHFEKKDLGTLNYFLGLEILSSSNDYYLSQAKYASDLLSRSSITDSITSSTPLDPNVRLTPFDGVLLDDSTLYRKLVDSLIYLTVTRLNITYVVHIVMVYSSLYSPLWFSLDSSMLIGWVILLIEGPPLSNTLHLQSISTTDQPAGIFTKAVYSPCFTQLLHKLKVVLHSTDILHILHDHAPCPCMKEVDGLTSMYEEDGPTPKS</sequence>
<evidence type="ECO:0000259" key="1">
    <source>
        <dbReference type="Pfam" id="PF07727"/>
    </source>
</evidence>
<proteinExistence type="predicted"/>
<comment type="caution">
    <text evidence="2">The sequence shown here is derived from an EMBL/GenBank/DDBJ whole genome shotgun (WGS) entry which is preliminary data.</text>
</comment>
<evidence type="ECO:0000313" key="2">
    <source>
        <dbReference type="EMBL" id="KAA0067911.1"/>
    </source>
</evidence>
<dbReference type="Pfam" id="PF07727">
    <property type="entry name" value="RVT_2"/>
    <property type="match status" value="1"/>
</dbReference>
<evidence type="ECO:0000313" key="3">
    <source>
        <dbReference type="Proteomes" id="UP000321393"/>
    </source>
</evidence>
<dbReference type="OrthoDB" id="2012657at2759"/>
<gene>
    <name evidence="2" type="ORF">E6C27_scaffold138G00770</name>
</gene>
<feature type="domain" description="Reverse transcriptase Ty1/copia-type" evidence="1">
    <location>
        <begin position="41"/>
        <end position="107"/>
    </location>
</feature>
<reference evidence="2 3" key="1">
    <citation type="submission" date="2019-08" db="EMBL/GenBank/DDBJ databases">
        <title>Draft genome sequences of two oriental melons (Cucumis melo L. var makuwa).</title>
        <authorList>
            <person name="Kwon S.-Y."/>
        </authorList>
    </citation>
    <scope>NUCLEOTIDE SEQUENCE [LARGE SCALE GENOMIC DNA]</scope>
    <source>
        <strain evidence="3">cv. SW 3</strain>
        <tissue evidence="2">Leaf</tissue>
    </source>
</reference>
<protein>
    <submittedName>
        <fullName evidence="2">Mitochondrial protein</fullName>
    </submittedName>
</protein>